<dbReference type="RefSeq" id="WP_040373124.1">
    <property type="nucleotide sequence ID" value="NZ_CP068053.1"/>
</dbReference>
<dbReference type="Pfam" id="PF20013">
    <property type="entry name" value="GAP1-N2"/>
    <property type="match status" value="1"/>
</dbReference>
<evidence type="ECO:0000313" key="3">
    <source>
        <dbReference type="EMBL" id="QQS98495.1"/>
    </source>
</evidence>
<proteinExistence type="predicted"/>
<evidence type="ECO:0000259" key="2">
    <source>
        <dbReference type="PROSITE" id="PS51320"/>
    </source>
</evidence>
<gene>
    <name evidence="3" type="ORF">I6J18_12025</name>
</gene>
<dbReference type="EMBL" id="CP068053">
    <property type="protein sequence ID" value="QQS98495.1"/>
    <property type="molecule type" value="Genomic_DNA"/>
</dbReference>
<dbReference type="InterPro" id="IPR045401">
    <property type="entry name" value="GAP1-M"/>
</dbReference>
<accession>A0A974RYJ5</accession>
<organism evidence="3 4">
    <name type="scientific">Peribacillus psychrosaccharolyticus</name>
    <name type="common">Bacillus psychrosaccharolyticus</name>
    <dbReference type="NCBI Taxonomy" id="1407"/>
    <lineage>
        <taxon>Bacteria</taxon>
        <taxon>Bacillati</taxon>
        <taxon>Bacillota</taxon>
        <taxon>Bacilli</taxon>
        <taxon>Bacillales</taxon>
        <taxon>Bacillaceae</taxon>
        <taxon>Peribacillus</taxon>
    </lineage>
</organism>
<evidence type="ECO:0000256" key="1">
    <source>
        <dbReference type="SAM" id="Phobius"/>
    </source>
</evidence>
<dbReference type="Proteomes" id="UP000595254">
    <property type="component" value="Chromosome"/>
</dbReference>
<protein>
    <recommendedName>
        <fullName evidence="2">Tify domain-containing protein</fullName>
    </recommendedName>
</protein>
<dbReference type="KEGG" id="ppsr:I6J18_12025"/>
<keyword evidence="1" id="KW-0812">Transmembrane</keyword>
<feature type="domain" description="Tify" evidence="2">
    <location>
        <begin position="808"/>
        <end position="845"/>
    </location>
</feature>
<keyword evidence="1" id="KW-1133">Transmembrane helix</keyword>
<dbReference type="Pfam" id="PF20014">
    <property type="entry name" value="GAP1-M"/>
    <property type="match status" value="1"/>
</dbReference>
<name>A0A974RYJ5_PERPY</name>
<keyword evidence="4" id="KW-1185">Reference proteome</keyword>
<dbReference type="PROSITE" id="PS51320">
    <property type="entry name" value="TIFY"/>
    <property type="match status" value="1"/>
</dbReference>
<keyword evidence="1" id="KW-0472">Membrane</keyword>
<evidence type="ECO:0000313" key="4">
    <source>
        <dbReference type="Proteomes" id="UP000595254"/>
    </source>
</evidence>
<dbReference type="InterPro" id="IPR045402">
    <property type="entry name" value="GAP1-N2"/>
</dbReference>
<dbReference type="AlphaFoldDB" id="A0A974RYJ5"/>
<feature type="transmembrane region" description="Helical" evidence="1">
    <location>
        <begin position="740"/>
        <end position="761"/>
    </location>
</feature>
<sequence>MTKIQQQIYTREREGIFSSSPGYSTIAASPGLDKSYIKQTLQQLCAYYPPQSLTNAGIREEERYPKANLITFTEMGELVIGQSVYKESDYTGERETFFSHNYIIPKDRVREYLTSADKLFGELPFRLNYDVSHGKVLNEIDALPVMKPSIQPLNQLLIELGISGKQFKQVVYAVLMSMTTKKKVYISLPGDVTKATQGAYQLGYYLFQCMPFEMRKAFSMLTYHAEPQSKKHIGLMFVEKGSIRPQDSTIQRDFVFDFDQSFFLNISDEADQEPFIQFASKLVQERSRDLDHFYAYAETNLLDIANPSLTLYNELSRLYLLKMGEYHETEEKKLVVFKSFRSFLTGDNYQDKPELCEQLHALIDQESKSLTPSNLPEKELISEMIYFYSIFSRENRNPYVSFFYRVLYYGSKDLSYIGFLYSQLKAFPGLFKGVNQLVFSKNHLISIVFEPYIQNYFSRITTLDILMNEIVYWHEHTPESLGNYSFQKAASAGILSLFPNEKNQLQAYRNVKKLLYADQGYVRSEDVEVFKKEIIEELSLLLIRELDLNLVSPNDLNQLTVITNRVPKLLQLGEVKWKIRVIQQAQDILQKGYPRESDRHAHQPYFTQLQMMLLKGIPDKRIVQLTELTAFCFLNKDQNQTNLYRYDDMLSYVHKNGGGLEGVRQFLFTFSRLDDGLMEEDPDYKRSVQRYLHNHALEIFENKRTLKRWQDNAQLKSLLDRVKYERMSGFRKFIYTNKKVLISGVMLAVLTCSALTVFTMYKMNEAEKDKEASEEAAALSPILFIKEIKSVENQTVELHAYDKETAKIEKSSQQITISYLGYVYTLDTKWATVDKEKEIISFQRIDSSHSPDMEKLAEISEKKKGQEE</sequence>
<dbReference type="InterPro" id="IPR010399">
    <property type="entry name" value="Tify_dom"/>
</dbReference>
<reference evidence="3 4" key="1">
    <citation type="submission" date="2021-01" db="EMBL/GenBank/DDBJ databases">
        <title>FDA dAtabase for Regulatory Grade micrObial Sequences (FDA-ARGOS): Supporting development and validation of Infectious Disease Dx tests.</title>
        <authorList>
            <person name="Nelson B."/>
            <person name="Plummer A."/>
            <person name="Tallon L."/>
            <person name="Sadzewicz L."/>
            <person name="Zhao X."/>
            <person name="Boylan J."/>
            <person name="Ott S."/>
            <person name="Bowen H."/>
            <person name="Vavikolanu K."/>
            <person name="Mehta A."/>
            <person name="Aluvathingal J."/>
            <person name="Nadendla S."/>
            <person name="Myers T."/>
            <person name="Yan Y."/>
            <person name="Sichtig H."/>
        </authorList>
    </citation>
    <scope>NUCLEOTIDE SEQUENCE [LARGE SCALE GENOMIC DNA]</scope>
    <source>
        <strain evidence="3 4">FDAARGOS_1161</strain>
    </source>
</reference>